<dbReference type="InterPro" id="IPR035979">
    <property type="entry name" value="RBD_domain_sf"/>
</dbReference>
<dbReference type="GO" id="GO:0003729">
    <property type="term" value="F:mRNA binding"/>
    <property type="evidence" value="ECO:0007669"/>
    <property type="project" value="TreeGrafter"/>
</dbReference>
<feature type="domain" description="RRM" evidence="3">
    <location>
        <begin position="2"/>
        <end position="79"/>
    </location>
</feature>
<dbReference type="AlphaFoldDB" id="A0A177B5P5"/>
<dbReference type="SMART" id="SM00360">
    <property type="entry name" value="RRM"/>
    <property type="match status" value="6"/>
</dbReference>
<dbReference type="SUPFAM" id="SSF54928">
    <property type="entry name" value="RNA-binding domain, RBD"/>
    <property type="match status" value="4"/>
</dbReference>
<accession>A0A177B5P5</accession>
<keyword evidence="1 2" id="KW-0694">RNA-binding</keyword>
<protein>
    <submittedName>
        <fullName evidence="4">Multiple RNA-binding domain-containing protein 1</fullName>
    </submittedName>
</protein>
<dbReference type="Proteomes" id="UP000078046">
    <property type="component" value="Unassembled WGS sequence"/>
</dbReference>
<dbReference type="PANTHER" id="PTHR23003:SF58">
    <property type="entry name" value="RNA-BINDING PROTEIN 19-LIKE PROTEIN-RELATED"/>
    <property type="match status" value="1"/>
</dbReference>
<dbReference type="Pfam" id="PF00076">
    <property type="entry name" value="RRM_1"/>
    <property type="match status" value="5"/>
</dbReference>
<dbReference type="PROSITE" id="PS50102">
    <property type="entry name" value="RRM"/>
    <property type="match status" value="4"/>
</dbReference>
<proteinExistence type="predicted"/>
<feature type="domain" description="RRM" evidence="3">
    <location>
        <begin position="647"/>
        <end position="694"/>
    </location>
</feature>
<dbReference type="GO" id="GO:0005737">
    <property type="term" value="C:cytoplasm"/>
    <property type="evidence" value="ECO:0007669"/>
    <property type="project" value="TreeGrafter"/>
</dbReference>
<feature type="domain" description="RRM" evidence="3">
    <location>
        <begin position="264"/>
        <end position="337"/>
    </location>
</feature>
<evidence type="ECO:0000259" key="3">
    <source>
        <dbReference type="PROSITE" id="PS50102"/>
    </source>
</evidence>
<evidence type="ECO:0000313" key="4">
    <source>
        <dbReference type="EMBL" id="OAF69595.1"/>
    </source>
</evidence>
<reference evidence="4 5" key="1">
    <citation type="submission" date="2016-04" db="EMBL/GenBank/DDBJ databases">
        <title>The genome of Intoshia linei affirms orthonectids as highly simplified spiralians.</title>
        <authorList>
            <person name="Mikhailov K.V."/>
            <person name="Slusarev G.S."/>
            <person name="Nikitin M.A."/>
            <person name="Logacheva M.D."/>
            <person name="Penin A."/>
            <person name="Aleoshin V."/>
            <person name="Panchin Y.V."/>
        </authorList>
    </citation>
    <scope>NUCLEOTIDE SEQUENCE [LARGE SCALE GENOMIC DNA]</scope>
    <source>
        <strain evidence="4">Intl2013</strain>
        <tissue evidence="4">Whole animal</tissue>
    </source>
</reference>
<evidence type="ECO:0000256" key="1">
    <source>
        <dbReference type="ARBA" id="ARBA00022884"/>
    </source>
</evidence>
<dbReference type="SMART" id="SM00361">
    <property type="entry name" value="RRM_1"/>
    <property type="match status" value="2"/>
</dbReference>
<dbReference type="InterPro" id="IPR050374">
    <property type="entry name" value="RRT5_SRSF_SR"/>
</dbReference>
<dbReference type="InterPro" id="IPR012677">
    <property type="entry name" value="Nucleotide-bd_a/b_plait_sf"/>
</dbReference>
<dbReference type="GO" id="GO:1990904">
    <property type="term" value="C:ribonucleoprotein complex"/>
    <property type="evidence" value="ECO:0007669"/>
    <property type="project" value="TreeGrafter"/>
</dbReference>
<feature type="domain" description="RRM" evidence="3">
    <location>
        <begin position="558"/>
        <end position="642"/>
    </location>
</feature>
<organism evidence="4 5">
    <name type="scientific">Intoshia linei</name>
    <dbReference type="NCBI Taxonomy" id="1819745"/>
    <lineage>
        <taxon>Eukaryota</taxon>
        <taxon>Metazoa</taxon>
        <taxon>Spiralia</taxon>
        <taxon>Lophotrochozoa</taxon>
        <taxon>Mesozoa</taxon>
        <taxon>Orthonectida</taxon>
        <taxon>Rhopaluridae</taxon>
        <taxon>Intoshia</taxon>
    </lineage>
</organism>
<evidence type="ECO:0000256" key="2">
    <source>
        <dbReference type="PROSITE-ProRule" id="PRU00176"/>
    </source>
</evidence>
<comment type="caution">
    <text evidence="4">The sequence shown here is derived from an EMBL/GenBank/DDBJ whole genome shotgun (WGS) entry which is preliminary data.</text>
</comment>
<dbReference type="GO" id="GO:0005634">
    <property type="term" value="C:nucleus"/>
    <property type="evidence" value="ECO:0007669"/>
    <property type="project" value="TreeGrafter"/>
</dbReference>
<evidence type="ECO:0000313" key="5">
    <source>
        <dbReference type="Proteomes" id="UP000078046"/>
    </source>
</evidence>
<dbReference type="InterPro" id="IPR003954">
    <property type="entry name" value="RRM_euk-type"/>
</dbReference>
<dbReference type="EMBL" id="LWCA01000257">
    <property type="protein sequence ID" value="OAF69595.1"/>
    <property type="molecule type" value="Genomic_DNA"/>
</dbReference>
<sequence length="732" mass="83854">MTRLIVKNLPKNIKQNELQKIFSKYGHITECKLKYTHEGVFRKFAFIGYKDDNSCHSAVSQLHNTFIHTSKINIQEAFPIGSKIKPQSWSKYSKDSTEYKNNHQDIIKKLVSNSTTSKKPNILANIDQECLKNNRKKSERDKINYKVELDKEISDDEDFLKSNVGDIGVMGIKETKKIQNFRVSIKGLSFGTTKNQISMFFAPLKIVNISMLPMKHMAIITFSDENSVNVAIKRNKTYIDKNKVFINKINDTSSTNQVPNFKNGRLFIRNLSYSVVEKDLTELFSKYGDLTETNLPIDLSTNKPLGFAFISYLFPENAIKAFENLDGSIFQGRMLHIIEGQCKKHNDNDFEEDENLGFKQKKDLRRKKDKKTVSWNSLFLGIDDVNEIMSTRLNTAKSELLNIDSGKSSAVRVALAETQLVNETRTFLIENGVLLDSFCVKGNYKRSNDIILAKNLSHLTTEEDLQDIFSQEGKYEIKIILPPSGISALIMFDESSYAKVVFNKLSYKKFYDKPLYLEWAPLESVDKNIIKQKKESQVISKSDQTIQNDNLELENENFVLFIKNLNFDTDSTSLTLHFKKTCDGVKNAIVSGKVDVNNPGKMLSMGYGFVEFNSKKDAEKALIKLQNSKLDGHNIQIKKSSHKKPTNVPFEAKKRELYELFRVFGDILFIRIPKKYTGDHRGFAFVEFKVVTDATVKWCPSDIDDWSNLSASINRNKRKNDLMGFLINPFTV</sequence>
<keyword evidence="5" id="KW-1185">Reference proteome</keyword>
<gene>
    <name evidence="4" type="ORF">A3Q56_02651</name>
</gene>
<dbReference type="PANTHER" id="PTHR23003">
    <property type="entry name" value="RNA RECOGNITION MOTIF RRM DOMAIN CONTAINING PROTEIN"/>
    <property type="match status" value="1"/>
</dbReference>
<dbReference type="InterPro" id="IPR000504">
    <property type="entry name" value="RRM_dom"/>
</dbReference>
<dbReference type="OrthoDB" id="439639at2759"/>
<name>A0A177B5P5_9BILA</name>
<dbReference type="Gene3D" id="3.30.70.330">
    <property type="match status" value="6"/>
</dbReference>